<keyword evidence="3" id="KW-1003">Cell membrane</keyword>
<dbReference type="eggNOG" id="COG3505">
    <property type="taxonomic scope" value="Bacteria"/>
</dbReference>
<proteinExistence type="inferred from homology"/>
<dbReference type="STRING" id="1329250.WOSG25_090360"/>
<feature type="transmembrane region" description="Helical" evidence="7">
    <location>
        <begin position="58"/>
        <end position="83"/>
    </location>
</feature>
<sequence length="599" mass="68516">MQTYKKNPRLYVVISAIFAILGFTVTNWVIVAPGLNILDKFSYVTSSLGLHELVDHVFTYLMMFHWWSIGVAVIGVILGWFMYLYGNDHGIYRVGEEHGSARFAKVKEMKKYQDKEPDNNIIFTKNAQMGLYNRDLARDVQRNKNTVVIGGPGSGKTFTYVKPNLMQMNASYVVTDPKGLLVRETGKMLEDNGYKVKVFDLANLANSDTFNVFNYMNDELDIDRVLEAITEGTKKGDKGGEDFWVQAEGTLIRAFIGFLWFDGRLNDYTPHLGMVADMLRFTERKDPKKPSPVEEWFEELNEKVPNNYAYKQWQSFNNNFRSETRTSVVAIATARYSVFDHEAVVDMIKRDTMNIEAWNEEKTAVFIALPETSGSYNFLASIFLSTVMETLRYKADQTLAGLYKPKNGSLLHVRFILDEFANIGKIPNVDKALATFRSREMSLTIILQALDQLKTMYSKGWASMINLADTLLFLGGDEKETVEYLSKRAGKQTIQLRNHTMQNSNRGGSENRQTQGRDLMTPDEIGRLQGDKALLFVSKEFVFEDSKYNVTDHKNAAQLADGPQDSNWYKYRRFKDETEELLYMVDPSNVIDHGQLETI</sequence>
<evidence type="ECO:0000313" key="9">
    <source>
        <dbReference type="Proteomes" id="UP000030643"/>
    </source>
</evidence>
<dbReference type="Gene3D" id="3.40.50.300">
    <property type="entry name" value="P-loop containing nucleotide triphosphate hydrolases"/>
    <property type="match status" value="2"/>
</dbReference>
<keyword evidence="6 7" id="KW-0472">Membrane</keyword>
<dbReference type="RefSeq" id="WP_027699333.1">
    <property type="nucleotide sequence ID" value="NZ_DF820492.1"/>
</dbReference>
<dbReference type="InterPro" id="IPR051539">
    <property type="entry name" value="T4SS-coupling_protein"/>
</dbReference>
<comment type="similarity">
    <text evidence="2">Belongs to the VirD4/TraG family.</text>
</comment>
<evidence type="ECO:0000256" key="2">
    <source>
        <dbReference type="ARBA" id="ARBA00008806"/>
    </source>
</evidence>
<dbReference type="GO" id="GO:0005886">
    <property type="term" value="C:plasma membrane"/>
    <property type="evidence" value="ECO:0007669"/>
    <property type="project" value="UniProtKB-SubCell"/>
</dbReference>
<gene>
    <name evidence="8" type="ORF">WOSG25_090360</name>
</gene>
<dbReference type="PANTHER" id="PTHR37937:SF1">
    <property type="entry name" value="CONJUGATIVE TRANSFER: DNA TRANSPORT"/>
    <property type="match status" value="1"/>
</dbReference>
<evidence type="ECO:0000256" key="3">
    <source>
        <dbReference type="ARBA" id="ARBA00022475"/>
    </source>
</evidence>
<keyword evidence="4 7" id="KW-0812">Transmembrane</keyword>
<protein>
    <submittedName>
        <fullName evidence="8">TraG family protein</fullName>
    </submittedName>
</protein>
<name>A0A069CV61_WEIOS</name>
<keyword evidence="5 7" id="KW-1133">Transmembrane helix</keyword>
<reference evidence="9" key="1">
    <citation type="journal article" date="2014" name="Genome Announc.">
        <title>Draft genome sequence of Weissella oryzae SG25T, isolated from fermented rice grains.</title>
        <authorList>
            <person name="Tanizawa Y."/>
            <person name="Fujisawa T."/>
            <person name="Mochizuki T."/>
            <person name="Kaminuma E."/>
            <person name="Suzuki Y."/>
            <person name="Nakamura Y."/>
            <person name="Tohno M."/>
        </authorList>
    </citation>
    <scope>NUCLEOTIDE SEQUENCE [LARGE SCALE GENOMIC DNA]</scope>
    <source>
        <strain evidence="9">DSM 25784 / JCM 18191 / LMG 30913 / SG25</strain>
    </source>
</reference>
<dbReference type="EMBL" id="DF820492">
    <property type="protein sequence ID" value="GAK31339.1"/>
    <property type="molecule type" value="Genomic_DNA"/>
</dbReference>
<accession>A0A069CV61</accession>
<dbReference type="Proteomes" id="UP000030643">
    <property type="component" value="Unassembled WGS sequence"/>
</dbReference>
<evidence type="ECO:0000256" key="5">
    <source>
        <dbReference type="ARBA" id="ARBA00022989"/>
    </source>
</evidence>
<evidence type="ECO:0000256" key="6">
    <source>
        <dbReference type="ARBA" id="ARBA00023136"/>
    </source>
</evidence>
<evidence type="ECO:0000313" key="8">
    <source>
        <dbReference type="EMBL" id="GAK31339.1"/>
    </source>
</evidence>
<keyword evidence="9" id="KW-1185">Reference proteome</keyword>
<dbReference type="CDD" id="cd01127">
    <property type="entry name" value="TrwB_TraG_TraD_VirD4"/>
    <property type="match status" value="1"/>
</dbReference>
<dbReference type="InterPro" id="IPR003688">
    <property type="entry name" value="TraG/VirD4"/>
</dbReference>
<dbReference type="AlphaFoldDB" id="A0A069CV61"/>
<feature type="transmembrane region" description="Helical" evidence="7">
    <location>
        <begin position="12"/>
        <end position="38"/>
    </location>
</feature>
<evidence type="ECO:0000256" key="1">
    <source>
        <dbReference type="ARBA" id="ARBA00004651"/>
    </source>
</evidence>
<comment type="subcellular location">
    <subcellularLocation>
        <location evidence="1">Cell membrane</location>
        <topology evidence="1">Multi-pass membrane protein</topology>
    </subcellularLocation>
</comment>
<organism evidence="8 9">
    <name type="scientific">Weissella oryzae (strain DSM 25784 / JCM 18191 / LMG 30913 / SG25)</name>
    <dbReference type="NCBI Taxonomy" id="1329250"/>
    <lineage>
        <taxon>Bacteria</taxon>
        <taxon>Bacillati</taxon>
        <taxon>Bacillota</taxon>
        <taxon>Bacilli</taxon>
        <taxon>Lactobacillales</taxon>
        <taxon>Lactobacillaceae</taxon>
        <taxon>Weissella</taxon>
    </lineage>
</organism>
<evidence type="ECO:0000256" key="4">
    <source>
        <dbReference type="ARBA" id="ARBA00022692"/>
    </source>
</evidence>
<dbReference type="Pfam" id="PF02534">
    <property type="entry name" value="T4SS-DNA_transf"/>
    <property type="match status" value="1"/>
</dbReference>
<dbReference type="OrthoDB" id="9766496at2"/>
<dbReference type="PANTHER" id="PTHR37937">
    <property type="entry name" value="CONJUGATIVE TRANSFER: DNA TRANSPORT"/>
    <property type="match status" value="1"/>
</dbReference>
<dbReference type="SUPFAM" id="SSF52540">
    <property type="entry name" value="P-loop containing nucleoside triphosphate hydrolases"/>
    <property type="match status" value="1"/>
</dbReference>
<dbReference type="InterPro" id="IPR027417">
    <property type="entry name" value="P-loop_NTPase"/>
</dbReference>
<dbReference type="NCBIfam" id="NF045973">
    <property type="entry name" value="conju_CD1115"/>
    <property type="match status" value="1"/>
</dbReference>
<evidence type="ECO:0000256" key="7">
    <source>
        <dbReference type="SAM" id="Phobius"/>
    </source>
</evidence>